<dbReference type="AlphaFoldDB" id="E0IAY8"/>
<organism evidence="1 2">
    <name type="scientific">Paenibacillus curdlanolyticus YK9</name>
    <dbReference type="NCBI Taxonomy" id="717606"/>
    <lineage>
        <taxon>Bacteria</taxon>
        <taxon>Bacillati</taxon>
        <taxon>Bacillota</taxon>
        <taxon>Bacilli</taxon>
        <taxon>Bacillales</taxon>
        <taxon>Paenibacillaceae</taxon>
        <taxon>Paenibacillus</taxon>
    </lineage>
</organism>
<dbReference type="Proteomes" id="UP000005387">
    <property type="component" value="Unassembled WGS sequence"/>
</dbReference>
<dbReference type="InterPro" id="IPR046047">
    <property type="entry name" value="DUF6005"/>
</dbReference>
<dbReference type="Pfam" id="PF19468">
    <property type="entry name" value="DUF6005"/>
    <property type="match status" value="1"/>
</dbReference>
<dbReference type="EMBL" id="AEDD01000007">
    <property type="protein sequence ID" value="EFM10279.1"/>
    <property type="molecule type" value="Genomic_DNA"/>
</dbReference>
<proteinExistence type="predicted"/>
<dbReference type="OrthoDB" id="177586at2"/>
<reference evidence="1 2" key="1">
    <citation type="submission" date="2010-07" db="EMBL/GenBank/DDBJ databases">
        <title>The draft genome of Paenibacillus curdlanolyticus YK9.</title>
        <authorList>
            <consortium name="US DOE Joint Genome Institute (JGI-PGF)"/>
            <person name="Lucas S."/>
            <person name="Copeland A."/>
            <person name="Lapidus A."/>
            <person name="Cheng J.-F."/>
            <person name="Bruce D."/>
            <person name="Goodwin L."/>
            <person name="Pitluck S."/>
            <person name="Land M.L."/>
            <person name="Hauser L."/>
            <person name="Chang Y.-J."/>
            <person name="Jeffries C."/>
            <person name="Anderson I.J."/>
            <person name="Johnson E."/>
            <person name="Loganathan U."/>
            <person name="Mulhopadhyay B."/>
            <person name="Kyrpides N."/>
            <person name="Woyke T.J."/>
        </authorList>
    </citation>
    <scope>NUCLEOTIDE SEQUENCE [LARGE SCALE GENOMIC DNA]</scope>
    <source>
        <strain evidence="1 2">YK9</strain>
    </source>
</reference>
<keyword evidence="2" id="KW-1185">Reference proteome</keyword>
<evidence type="ECO:0000313" key="2">
    <source>
        <dbReference type="Proteomes" id="UP000005387"/>
    </source>
</evidence>
<protein>
    <submittedName>
        <fullName evidence="1">Petrobactin biosynthesis protein AsbE</fullName>
    </submittedName>
</protein>
<accession>E0IAY8</accession>
<dbReference type="RefSeq" id="WP_006038705.1">
    <property type="nucleotide sequence ID" value="NZ_AEDD01000007.1"/>
</dbReference>
<name>E0IAY8_9BACL</name>
<dbReference type="STRING" id="717606.PaecuDRAFT_2715"/>
<dbReference type="eggNOG" id="COG0236">
    <property type="taxonomic scope" value="Bacteria"/>
</dbReference>
<sequence length="333" mass="39193">MIKVHCLVSCFCEIIKRRAGGRADHRPFYFGVWDSDFDVTEEGRITYYSARTDHDHFVDWYRAFFGVGIREWYDFTRNAEHNWQLLLNLLDNKTEDQYVVVQIDMSMLPERENKFAAKPFPHFLMLSKTDNEDEWFMFDPDFRWEGNLPKERIKEAFLHNEYGGGYVIDAGRIENPSPDVIAGLYEATMRKDENELVSRLRDIVVSMAEGRGGRTLDTLLSAVQQLNILVIRKYSYDYALMFFRDRLGLSEDNYERWCQEIRDLVQAFHTVQYMCVKLSMTKDLALLPDILGHLDRADAIEFSIKSEIDRQYRMWKQAELAPGERIRTVVGQA</sequence>
<gene>
    <name evidence="1" type="ORF">PaecuDRAFT_2715</name>
</gene>
<evidence type="ECO:0000313" key="1">
    <source>
        <dbReference type="EMBL" id="EFM10279.1"/>
    </source>
</evidence>